<dbReference type="EMBL" id="CAJFCV020000006">
    <property type="protein sequence ID" value="CAG9131392.1"/>
    <property type="molecule type" value="Genomic_DNA"/>
</dbReference>
<gene>
    <name evidence="2" type="ORF">BXYJ_LOCUS15261</name>
</gene>
<dbReference type="Proteomes" id="UP000582659">
    <property type="component" value="Unassembled WGS sequence"/>
</dbReference>
<feature type="region of interest" description="Disordered" evidence="1">
    <location>
        <begin position="57"/>
        <end position="90"/>
    </location>
</feature>
<name>A0A7I8XCI4_BURXY</name>
<dbReference type="Proteomes" id="UP000659654">
    <property type="component" value="Unassembled WGS sequence"/>
</dbReference>
<feature type="compositionally biased region" description="Basic and acidic residues" evidence="1">
    <location>
        <begin position="9"/>
        <end position="23"/>
    </location>
</feature>
<accession>A0A7I8XCI4</accession>
<proteinExistence type="predicted"/>
<sequence length="90" mass="10602">MFPPQKAKTRGEESSNLDHHLENDMNSNPDAARWLHSFHKDSQKHLTRLFIELMSKYERRRPPQPRSFDMSTSCKSTDNRKVSSSKNLEE</sequence>
<organism evidence="2 3">
    <name type="scientific">Bursaphelenchus xylophilus</name>
    <name type="common">Pinewood nematode worm</name>
    <name type="synonym">Aphelenchoides xylophilus</name>
    <dbReference type="NCBI Taxonomy" id="6326"/>
    <lineage>
        <taxon>Eukaryota</taxon>
        <taxon>Metazoa</taxon>
        <taxon>Ecdysozoa</taxon>
        <taxon>Nematoda</taxon>
        <taxon>Chromadorea</taxon>
        <taxon>Rhabditida</taxon>
        <taxon>Tylenchina</taxon>
        <taxon>Tylenchomorpha</taxon>
        <taxon>Aphelenchoidea</taxon>
        <taxon>Aphelenchoididae</taxon>
        <taxon>Bursaphelenchus</taxon>
    </lineage>
</organism>
<dbReference type="SMR" id="A0A7I8XCI4"/>
<dbReference type="AlphaFoldDB" id="A0A7I8XCI4"/>
<feature type="region of interest" description="Disordered" evidence="1">
    <location>
        <begin position="1"/>
        <end position="30"/>
    </location>
</feature>
<keyword evidence="3" id="KW-1185">Reference proteome</keyword>
<reference evidence="2" key="1">
    <citation type="submission" date="2020-09" db="EMBL/GenBank/DDBJ databases">
        <authorList>
            <person name="Kikuchi T."/>
        </authorList>
    </citation>
    <scope>NUCLEOTIDE SEQUENCE</scope>
    <source>
        <strain evidence="2">Ka4C1</strain>
    </source>
</reference>
<evidence type="ECO:0000313" key="2">
    <source>
        <dbReference type="EMBL" id="CAD5235170.1"/>
    </source>
</evidence>
<evidence type="ECO:0000313" key="3">
    <source>
        <dbReference type="Proteomes" id="UP000659654"/>
    </source>
</evidence>
<dbReference type="EMBL" id="CAJFDI010000006">
    <property type="protein sequence ID" value="CAD5235170.1"/>
    <property type="molecule type" value="Genomic_DNA"/>
</dbReference>
<comment type="caution">
    <text evidence="2">The sequence shown here is derived from an EMBL/GenBank/DDBJ whole genome shotgun (WGS) entry which is preliminary data.</text>
</comment>
<protein>
    <submittedName>
        <fullName evidence="2">(pine wood nematode) hypothetical protein</fullName>
    </submittedName>
</protein>
<feature type="compositionally biased region" description="Basic and acidic residues" evidence="1">
    <location>
        <begin position="77"/>
        <end position="90"/>
    </location>
</feature>
<evidence type="ECO:0000256" key="1">
    <source>
        <dbReference type="SAM" id="MobiDB-lite"/>
    </source>
</evidence>